<keyword evidence="11" id="KW-1185">Reference proteome</keyword>
<evidence type="ECO:0000256" key="2">
    <source>
        <dbReference type="ARBA" id="ARBA00012549"/>
    </source>
</evidence>
<dbReference type="SUPFAM" id="SSF53933">
    <property type="entry name" value="Microbial ribonucleases"/>
    <property type="match status" value="1"/>
</dbReference>
<evidence type="ECO:0000256" key="5">
    <source>
        <dbReference type="ARBA" id="ARBA00022801"/>
    </source>
</evidence>
<evidence type="ECO:0000256" key="7">
    <source>
        <dbReference type="ARBA" id="ARBA00023239"/>
    </source>
</evidence>
<accession>A0A2J6RPR8</accession>
<dbReference type="GO" id="GO:0046589">
    <property type="term" value="F:ribonuclease T1 activity"/>
    <property type="evidence" value="ECO:0007669"/>
    <property type="project" value="UniProtKB-EC"/>
</dbReference>
<evidence type="ECO:0000256" key="9">
    <source>
        <dbReference type="SAM" id="MobiDB-lite"/>
    </source>
</evidence>
<dbReference type="OrthoDB" id="5425539at2759"/>
<dbReference type="PANTHER" id="PTHR42104">
    <property type="entry name" value="EXTRACELLULAR GUANYL-SPECIFIC RIBONUCLEASE RNTA (AFU_ORTHOLOGUE AFUA_4G03230)"/>
    <property type="match status" value="1"/>
</dbReference>
<reference evidence="10 11" key="1">
    <citation type="submission" date="2016-04" db="EMBL/GenBank/DDBJ databases">
        <title>A degradative enzymes factory behind the ericoid mycorrhizal symbiosis.</title>
        <authorList>
            <consortium name="DOE Joint Genome Institute"/>
            <person name="Martino E."/>
            <person name="Morin E."/>
            <person name="Grelet G."/>
            <person name="Kuo A."/>
            <person name="Kohler A."/>
            <person name="Daghino S."/>
            <person name="Barry K."/>
            <person name="Choi C."/>
            <person name="Cichocki N."/>
            <person name="Clum A."/>
            <person name="Copeland A."/>
            <person name="Hainaut M."/>
            <person name="Haridas S."/>
            <person name="Labutti K."/>
            <person name="Lindquist E."/>
            <person name="Lipzen A."/>
            <person name="Khouja H.-R."/>
            <person name="Murat C."/>
            <person name="Ohm R."/>
            <person name="Olson A."/>
            <person name="Spatafora J."/>
            <person name="Veneault-Fourrey C."/>
            <person name="Henrissat B."/>
            <person name="Grigoriev I."/>
            <person name="Martin F."/>
            <person name="Perotto S."/>
        </authorList>
    </citation>
    <scope>NUCLEOTIDE SEQUENCE [LARGE SCALE GENOMIC DNA]</scope>
    <source>
        <strain evidence="10 11">F</strain>
    </source>
</reference>
<evidence type="ECO:0000256" key="6">
    <source>
        <dbReference type="ARBA" id="ARBA00023157"/>
    </source>
</evidence>
<keyword evidence="3" id="KW-0540">Nuclease</keyword>
<dbReference type="InterPro" id="IPR016191">
    <property type="entry name" value="Ribonuclease/ribotoxin"/>
</dbReference>
<feature type="compositionally biased region" description="Basic and acidic residues" evidence="9">
    <location>
        <begin position="129"/>
        <end position="155"/>
    </location>
</feature>
<dbReference type="InterPro" id="IPR000026">
    <property type="entry name" value="N1-like"/>
</dbReference>
<evidence type="ECO:0000256" key="1">
    <source>
        <dbReference type="ARBA" id="ARBA00009006"/>
    </source>
</evidence>
<dbReference type="STRING" id="1149755.A0A2J6RPR8"/>
<feature type="region of interest" description="Disordered" evidence="9">
    <location>
        <begin position="121"/>
        <end position="155"/>
    </location>
</feature>
<comment type="catalytic activity">
    <reaction evidence="8">
        <text>[RNA] containing guanosine + H2O = an [RNA fragment]-3'-guanosine-3'-phosphate + a 5'-hydroxy-ribonucleotide-3'-[RNA fragment].</text>
        <dbReference type="EC" id="4.6.1.24"/>
    </reaction>
</comment>
<protein>
    <recommendedName>
        <fullName evidence="2">ribonuclease T1</fullName>
        <ecNumber evidence="2">4.6.1.24</ecNumber>
    </recommendedName>
</protein>
<dbReference type="PANTHER" id="PTHR42104:SF1">
    <property type="entry name" value="EXTRACELLULAR GUANYL-SPECIFIC RIBONUCLEASE RNTA (AFU_ORTHOLOGUE AFUA_4G03230)"/>
    <property type="match status" value="1"/>
</dbReference>
<keyword evidence="6" id="KW-1015">Disulfide bond</keyword>
<gene>
    <name evidence="10" type="ORF">L207DRAFT_488328</name>
</gene>
<proteinExistence type="inferred from homology"/>
<dbReference type="EC" id="4.6.1.24" evidence="2"/>
<comment type="similarity">
    <text evidence="1">Belongs to the ribonuclease N1/T1 family.</text>
</comment>
<dbReference type="GO" id="GO:0016787">
    <property type="term" value="F:hydrolase activity"/>
    <property type="evidence" value="ECO:0007669"/>
    <property type="project" value="UniProtKB-KW"/>
</dbReference>
<evidence type="ECO:0000256" key="3">
    <source>
        <dbReference type="ARBA" id="ARBA00022722"/>
    </source>
</evidence>
<keyword evidence="4" id="KW-0255">Endonuclease</keyword>
<evidence type="ECO:0000256" key="8">
    <source>
        <dbReference type="ARBA" id="ARBA00034015"/>
    </source>
</evidence>
<keyword evidence="5" id="KW-0378">Hydrolase</keyword>
<evidence type="ECO:0000256" key="4">
    <source>
        <dbReference type="ARBA" id="ARBA00022759"/>
    </source>
</evidence>
<dbReference type="Pfam" id="PF00545">
    <property type="entry name" value="Ribonuclease"/>
    <property type="match status" value="1"/>
</dbReference>
<dbReference type="Proteomes" id="UP000235786">
    <property type="component" value="Unassembled WGS sequence"/>
</dbReference>
<dbReference type="EMBL" id="KZ613945">
    <property type="protein sequence ID" value="PMD40508.1"/>
    <property type="molecule type" value="Genomic_DNA"/>
</dbReference>
<dbReference type="GO" id="GO:0003723">
    <property type="term" value="F:RNA binding"/>
    <property type="evidence" value="ECO:0007669"/>
    <property type="project" value="InterPro"/>
</dbReference>
<dbReference type="AlphaFoldDB" id="A0A2J6RPR8"/>
<evidence type="ECO:0000313" key="11">
    <source>
        <dbReference type="Proteomes" id="UP000235786"/>
    </source>
</evidence>
<name>A0A2J6RPR8_HYAVF</name>
<keyword evidence="7" id="KW-0456">Lyase</keyword>
<evidence type="ECO:0000313" key="10">
    <source>
        <dbReference type="EMBL" id="PMD40508.1"/>
    </source>
</evidence>
<organism evidence="10 11">
    <name type="scientific">Hyaloscypha variabilis (strain UAMH 11265 / GT02V1 / F)</name>
    <name type="common">Meliniomyces variabilis</name>
    <dbReference type="NCBI Taxonomy" id="1149755"/>
    <lineage>
        <taxon>Eukaryota</taxon>
        <taxon>Fungi</taxon>
        <taxon>Dikarya</taxon>
        <taxon>Ascomycota</taxon>
        <taxon>Pezizomycotina</taxon>
        <taxon>Leotiomycetes</taxon>
        <taxon>Helotiales</taxon>
        <taxon>Hyaloscyphaceae</taxon>
        <taxon>Hyaloscypha</taxon>
        <taxon>Hyaloscypha variabilis</taxon>
    </lineage>
</organism>
<dbReference type="Gene3D" id="3.10.450.30">
    <property type="entry name" value="Microbial ribonucleases"/>
    <property type="match status" value="1"/>
</dbReference>
<sequence length="155" mass="17036">MATIYYEPEGCNCDNKTEYDRAAINAACTQALSLASQGQTIGRDSYPHVYNDYEKFSFQYAQKPYLEFPILESGAFDDNESPGADRVVIGSISTDYSSAVFCAVITHDGSTKNGFTECKDDTVNTDGKGTWDTEKTQGKGREPGPGRDLLDRIDL</sequence>